<sequence>MEQIVRKRSLAEVVAEKIREQIREGRYTVDDKLPTEPELMETFGVGRSTVREAVKILAHSGFLRVKQGLGTFVKRLHASEPLENRLERADVEDLVEVRELLELKIVEKTALHRSPDHLAKMRSALTMRKDFAGKGMTKECIAADIDFHLAVAEGCGNEILLDLYRSVSRHVSKLFRKRFTNTLKFQETQELHEELLRHIQAEDPKKALAAAERIIGQI</sequence>
<keyword evidence="3" id="KW-0804">Transcription</keyword>
<dbReference type="InterPro" id="IPR036388">
    <property type="entry name" value="WH-like_DNA-bd_sf"/>
</dbReference>
<dbReference type="SMART" id="SM00895">
    <property type="entry name" value="FCD"/>
    <property type="match status" value="1"/>
</dbReference>
<dbReference type="GO" id="GO:0003677">
    <property type="term" value="F:DNA binding"/>
    <property type="evidence" value="ECO:0007669"/>
    <property type="project" value="UniProtKB-KW"/>
</dbReference>
<comment type="caution">
    <text evidence="5">The sequence shown here is derived from an EMBL/GenBank/DDBJ whole genome shotgun (WGS) entry which is preliminary data.</text>
</comment>
<dbReference type="InterPro" id="IPR036390">
    <property type="entry name" value="WH_DNA-bd_sf"/>
</dbReference>
<dbReference type="PROSITE" id="PS50949">
    <property type="entry name" value="HTH_GNTR"/>
    <property type="match status" value="1"/>
</dbReference>
<evidence type="ECO:0000259" key="4">
    <source>
        <dbReference type="PROSITE" id="PS50949"/>
    </source>
</evidence>
<name>A0A4R3KR60_9SPHI</name>
<dbReference type="EMBL" id="SMAD01000005">
    <property type="protein sequence ID" value="TCS87408.1"/>
    <property type="molecule type" value="Genomic_DNA"/>
</dbReference>
<evidence type="ECO:0000313" key="6">
    <source>
        <dbReference type="Proteomes" id="UP000295807"/>
    </source>
</evidence>
<evidence type="ECO:0000256" key="3">
    <source>
        <dbReference type="ARBA" id="ARBA00023163"/>
    </source>
</evidence>
<feature type="domain" description="HTH gntR-type" evidence="4">
    <location>
        <begin position="8"/>
        <end position="76"/>
    </location>
</feature>
<dbReference type="GO" id="GO:0003700">
    <property type="term" value="F:DNA-binding transcription factor activity"/>
    <property type="evidence" value="ECO:0007669"/>
    <property type="project" value="InterPro"/>
</dbReference>
<accession>A0A4R3KR60</accession>
<dbReference type="SUPFAM" id="SSF46785">
    <property type="entry name" value="Winged helix' DNA-binding domain"/>
    <property type="match status" value="1"/>
</dbReference>
<organism evidence="5 6">
    <name type="scientific">Anseongella ginsenosidimutans</name>
    <dbReference type="NCBI Taxonomy" id="496056"/>
    <lineage>
        <taxon>Bacteria</taxon>
        <taxon>Pseudomonadati</taxon>
        <taxon>Bacteroidota</taxon>
        <taxon>Sphingobacteriia</taxon>
        <taxon>Sphingobacteriales</taxon>
        <taxon>Sphingobacteriaceae</taxon>
        <taxon>Anseongella</taxon>
    </lineage>
</organism>
<dbReference type="InterPro" id="IPR011711">
    <property type="entry name" value="GntR_C"/>
</dbReference>
<keyword evidence="6" id="KW-1185">Reference proteome</keyword>
<dbReference type="RefSeq" id="WP_132129209.1">
    <property type="nucleotide sequence ID" value="NZ_CP042432.1"/>
</dbReference>
<dbReference type="Pfam" id="PF07729">
    <property type="entry name" value="FCD"/>
    <property type="match status" value="1"/>
</dbReference>
<dbReference type="SMART" id="SM00345">
    <property type="entry name" value="HTH_GNTR"/>
    <property type="match status" value="1"/>
</dbReference>
<dbReference type="Pfam" id="PF00392">
    <property type="entry name" value="GntR"/>
    <property type="match status" value="1"/>
</dbReference>
<dbReference type="PRINTS" id="PR00035">
    <property type="entry name" value="HTHGNTR"/>
</dbReference>
<dbReference type="CDD" id="cd07377">
    <property type="entry name" value="WHTH_GntR"/>
    <property type="match status" value="1"/>
</dbReference>
<dbReference type="PANTHER" id="PTHR43537">
    <property type="entry name" value="TRANSCRIPTIONAL REGULATOR, GNTR FAMILY"/>
    <property type="match status" value="1"/>
</dbReference>
<dbReference type="Proteomes" id="UP000295807">
    <property type="component" value="Unassembled WGS sequence"/>
</dbReference>
<protein>
    <submittedName>
        <fullName evidence="5">DNA-binding FadR family transcriptional regulator</fullName>
    </submittedName>
</protein>
<evidence type="ECO:0000256" key="2">
    <source>
        <dbReference type="ARBA" id="ARBA00023125"/>
    </source>
</evidence>
<gene>
    <name evidence="5" type="ORF">EDD80_105223</name>
</gene>
<reference evidence="5 6" key="1">
    <citation type="submission" date="2019-03" db="EMBL/GenBank/DDBJ databases">
        <title>Genomic Encyclopedia of Type Strains, Phase IV (KMG-IV): sequencing the most valuable type-strain genomes for metagenomic binning, comparative biology and taxonomic classification.</title>
        <authorList>
            <person name="Goeker M."/>
        </authorList>
    </citation>
    <scope>NUCLEOTIDE SEQUENCE [LARGE SCALE GENOMIC DNA]</scope>
    <source>
        <strain evidence="5 6">DSM 21100</strain>
    </source>
</reference>
<dbReference type="OrthoDB" id="9799482at2"/>
<proteinExistence type="predicted"/>
<keyword evidence="2 5" id="KW-0238">DNA-binding</keyword>
<dbReference type="InterPro" id="IPR008920">
    <property type="entry name" value="TF_FadR/GntR_C"/>
</dbReference>
<evidence type="ECO:0000313" key="5">
    <source>
        <dbReference type="EMBL" id="TCS87408.1"/>
    </source>
</evidence>
<evidence type="ECO:0000256" key="1">
    <source>
        <dbReference type="ARBA" id="ARBA00023015"/>
    </source>
</evidence>
<dbReference type="SUPFAM" id="SSF48008">
    <property type="entry name" value="GntR ligand-binding domain-like"/>
    <property type="match status" value="1"/>
</dbReference>
<dbReference type="AlphaFoldDB" id="A0A4R3KR60"/>
<keyword evidence="1" id="KW-0805">Transcription regulation</keyword>
<dbReference type="Gene3D" id="1.10.10.10">
    <property type="entry name" value="Winged helix-like DNA-binding domain superfamily/Winged helix DNA-binding domain"/>
    <property type="match status" value="1"/>
</dbReference>
<dbReference type="Gene3D" id="1.20.120.530">
    <property type="entry name" value="GntR ligand-binding domain-like"/>
    <property type="match status" value="1"/>
</dbReference>
<dbReference type="PANTHER" id="PTHR43537:SF47">
    <property type="entry name" value="REGULATORY PROTEIN GNTR HTH"/>
    <property type="match status" value="1"/>
</dbReference>
<dbReference type="InterPro" id="IPR000524">
    <property type="entry name" value="Tscrpt_reg_HTH_GntR"/>
</dbReference>